<dbReference type="GO" id="GO:0008233">
    <property type="term" value="F:peptidase activity"/>
    <property type="evidence" value="ECO:0007669"/>
    <property type="project" value="UniProtKB-KW"/>
</dbReference>
<dbReference type="Pfam" id="PF17921">
    <property type="entry name" value="Integrase_H2C2"/>
    <property type="match status" value="1"/>
</dbReference>
<dbReference type="InterPro" id="IPR041373">
    <property type="entry name" value="RT_RNaseH"/>
</dbReference>
<keyword evidence="6" id="KW-0255">Endonuclease</keyword>
<feature type="region of interest" description="Disordered" evidence="9">
    <location>
        <begin position="1174"/>
        <end position="1208"/>
    </location>
</feature>
<evidence type="ECO:0000256" key="6">
    <source>
        <dbReference type="ARBA" id="ARBA00022759"/>
    </source>
</evidence>
<dbReference type="PROSITE" id="PS50994">
    <property type="entry name" value="INTEGRASE"/>
    <property type="match status" value="1"/>
</dbReference>
<dbReference type="CDD" id="cd01647">
    <property type="entry name" value="RT_LTR"/>
    <property type="match status" value="1"/>
</dbReference>
<dbReference type="AlphaFoldDB" id="A0A821LCQ0"/>
<feature type="domain" description="Integrase catalytic" evidence="11">
    <location>
        <begin position="924"/>
        <end position="1076"/>
    </location>
</feature>
<dbReference type="CDD" id="cd09274">
    <property type="entry name" value="RNase_HI_RT_Ty3"/>
    <property type="match status" value="1"/>
</dbReference>
<accession>A0A821LCQ0</accession>
<dbReference type="InterPro" id="IPR043128">
    <property type="entry name" value="Rev_trsase/Diguanyl_cyclase"/>
</dbReference>
<dbReference type="Gene3D" id="3.10.10.10">
    <property type="entry name" value="HIV Type 1 Reverse Transcriptase, subunit A, domain 1"/>
    <property type="match status" value="1"/>
</dbReference>
<dbReference type="GO" id="GO:0003676">
    <property type="term" value="F:nucleic acid binding"/>
    <property type="evidence" value="ECO:0007669"/>
    <property type="project" value="InterPro"/>
</dbReference>
<keyword evidence="4" id="KW-0548">Nucleotidyltransferase</keyword>
<dbReference type="Gene3D" id="3.30.70.270">
    <property type="match status" value="2"/>
</dbReference>
<dbReference type="Pfam" id="PF17917">
    <property type="entry name" value="RT_RNaseH"/>
    <property type="match status" value="1"/>
</dbReference>
<dbReference type="InterPro" id="IPR043502">
    <property type="entry name" value="DNA/RNA_pol_sf"/>
</dbReference>
<dbReference type="GO" id="GO:0003964">
    <property type="term" value="F:RNA-directed DNA polymerase activity"/>
    <property type="evidence" value="ECO:0007669"/>
    <property type="project" value="UniProtKB-KW"/>
</dbReference>
<dbReference type="OrthoDB" id="427924at2759"/>
<keyword evidence="2" id="KW-0645">Protease</keyword>
<evidence type="ECO:0000256" key="9">
    <source>
        <dbReference type="SAM" id="MobiDB-lite"/>
    </source>
</evidence>
<dbReference type="SUPFAM" id="SSF56672">
    <property type="entry name" value="DNA/RNA polymerases"/>
    <property type="match status" value="1"/>
</dbReference>
<proteinExistence type="predicted"/>
<evidence type="ECO:0000313" key="12">
    <source>
        <dbReference type="EMBL" id="CAF4748383.1"/>
    </source>
</evidence>
<dbReference type="FunFam" id="3.10.10.10:FF:000007">
    <property type="entry name" value="Retrovirus-related Pol polyprotein from transposon 17.6-like Protein"/>
    <property type="match status" value="1"/>
</dbReference>
<dbReference type="FunFam" id="3.30.70.270:FF:000026">
    <property type="entry name" value="Transposon Ty3-G Gag-Pol polyprotein"/>
    <property type="match status" value="1"/>
</dbReference>
<keyword evidence="3" id="KW-0808">Transferase</keyword>
<name>A0A821LCQ0_9NEOP</name>
<organism evidence="12 13">
    <name type="scientific">Pieris macdunnoughi</name>
    <dbReference type="NCBI Taxonomy" id="345717"/>
    <lineage>
        <taxon>Eukaryota</taxon>
        <taxon>Metazoa</taxon>
        <taxon>Ecdysozoa</taxon>
        <taxon>Arthropoda</taxon>
        <taxon>Hexapoda</taxon>
        <taxon>Insecta</taxon>
        <taxon>Pterygota</taxon>
        <taxon>Neoptera</taxon>
        <taxon>Endopterygota</taxon>
        <taxon>Lepidoptera</taxon>
        <taxon>Glossata</taxon>
        <taxon>Ditrysia</taxon>
        <taxon>Papilionoidea</taxon>
        <taxon>Pieridae</taxon>
        <taxon>Pierinae</taxon>
        <taxon>Pieris</taxon>
    </lineage>
</organism>
<evidence type="ECO:0000256" key="2">
    <source>
        <dbReference type="ARBA" id="ARBA00022670"/>
    </source>
</evidence>
<evidence type="ECO:0000256" key="1">
    <source>
        <dbReference type="ARBA" id="ARBA00012493"/>
    </source>
</evidence>
<evidence type="ECO:0000256" key="7">
    <source>
        <dbReference type="ARBA" id="ARBA00022801"/>
    </source>
</evidence>
<dbReference type="EMBL" id="CAJOBZ010000001">
    <property type="protein sequence ID" value="CAF4748383.1"/>
    <property type="molecule type" value="Genomic_DNA"/>
</dbReference>
<dbReference type="Gene3D" id="3.30.420.10">
    <property type="entry name" value="Ribonuclease H-like superfamily/Ribonuclease H"/>
    <property type="match status" value="1"/>
</dbReference>
<evidence type="ECO:0000259" key="10">
    <source>
        <dbReference type="PROSITE" id="PS50878"/>
    </source>
</evidence>
<dbReference type="InterPro" id="IPR050951">
    <property type="entry name" value="Retrovirus_Pol_polyprotein"/>
</dbReference>
<dbReference type="GO" id="GO:0006508">
    <property type="term" value="P:proteolysis"/>
    <property type="evidence" value="ECO:0007669"/>
    <property type="project" value="UniProtKB-KW"/>
</dbReference>
<dbReference type="Proteomes" id="UP000663880">
    <property type="component" value="Unassembled WGS sequence"/>
</dbReference>
<evidence type="ECO:0000256" key="4">
    <source>
        <dbReference type="ARBA" id="ARBA00022695"/>
    </source>
</evidence>
<dbReference type="Pfam" id="PF00078">
    <property type="entry name" value="RVT_1"/>
    <property type="match status" value="1"/>
</dbReference>
<evidence type="ECO:0000256" key="8">
    <source>
        <dbReference type="ARBA" id="ARBA00022918"/>
    </source>
</evidence>
<dbReference type="InterPro" id="IPR001584">
    <property type="entry name" value="Integrase_cat-core"/>
</dbReference>
<dbReference type="InterPro" id="IPR041588">
    <property type="entry name" value="Integrase_H2C2"/>
</dbReference>
<sequence>MNFFNEYKSYEPFTVVSTHAQSTHNEVVYIPLPYIFNSPLMHKFYVYDVDARYHGLIGSDLLKELEASIDMKNQILYTTGSAIPILYSPPYEVIIEPRTESKIKIPTNLQNGDAIVEQVYFSTGVRMPNAIVTCENFFATTVIQNVSEKPFKITFKEPIKVSVFKISEICKSNFINDTLTIDNILKENLSKLRLDHMNREERDAISKLCYEFRDIFYSDKIPLSFTNQVKHKIRTVNEDPIYIRPYRHPASQNQEIEKQVDKLLKDNVIQNSFSPYSAPVHLVPKKLDASGEPKYRMVIDYRRLNEITIDDKYPLPNISELFDKLGKSQYFTTIDLASGYHQIEVQKEDQHKTAFTTQSGHYEFKRMPFGLKTAPATFQRAMDNVLRGLQGLHCMVYLDDIIVYSASLQEHIVKLKKIFERLRETNLKVTLDKSEFLRKEVLYLGHTISKEGLMPNNDKIKAVLEFPIPRTSTEIKSFLGLVGYYRKLIRDFSKITQPLTSCLKKKNKIDITKPEYIEAFEKCKELLVNAPILQFPDFSKPFVLTTDASNVALGAVLSQGQIGSDKPIAFASRTLNEAETRYSTIERELLAIVWATKYFRPYLYGRKFTIYTDHRPLTWLNSIKEPNTKLTRWKLRLAEFDYDIVFKNGKQNSNADALSRIRINALGNDDISLKVNVDINERNLQGHIDNLTEEITRLARNQHQENPPTPMEVSPASERTLSVESLGSSTITASEIMSTIHSAEDIDTDGICILQEAIDTKPNQVLVFPWNRKEILVKNLSRPKQKILEVHLPVNNIDLIKNFLKEYTKPNIKYFFYFEDEQHRKEFAAVTISLFKKGTVKFYECTKRVIYVDNEEEQRDIIIKYHDGKNSHRGIKETLIHLKRTYFWNNMEQTVASVVNACETCKKMKYDRRPLKPELQLTQTQDRPFQELFIDTFSIEGQYYLTIVDGFSKLGQAFLISSRSTPEVVRALIKYFSLYGVPGRISADPGAEFNNALLRDLLSFYKINLHISTPHNPNSMGIVERFHSTIIEIYRIAKYERKITDATDVMTYAIMSYHSIHSTTGLTPFEVVFGHTESNHIFSVDFNKMYTQQLVKEHARKTKFLYQYLTDKIIHQKQHLIEKHGGEKELEIDIGDTVFIKGVNTRRSKDKARYQKARVLGPIHRNVVPVITQKRKTKVHTKDLKRPSRVVTPAGTSDPKPGPSTAKD</sequence>
<keyword evidence="13" id="KW-1185">Reference proteome</keyword>
<dbReference type="PROSITE" id="PS50878">
    <property type="entry name" value="RT_POL"/>
    <property type="match status" value="1"/>
</dbReference>
<gene>
    <name evidence="12" type="ORF">PMACD_LOCUS510</name>
</gene>
<feature type="domain" description="Reverse transcriptase" evidence="10">
    <location>
        <begin position="264"/>
        <end position="448"/>
    </location>
</feature>
<protein>
    <recommendedName>
        <fullName evidence="1">RNA-directed DNA polymerase</fullName>
        <ecNumber evidence="1">2.7.7.49</ecNumber>
    </recommendedName>
</protein>
<dbReference type="FunFam" id="3.10.20.370:FF:000001">
    <property type="entry name" value="Retrovirus-related Pol polyprotein from transposon 17.6-like protein"/>
    <property type="match status" value="1"/>
</dbReference>
<dbReference type="PANTHER" id="PTHR37984:SF5">
    <property type="entry name" value="PROTEIN NYNRIN-LIKE"/>
    <property type="match status" value="1"/>
</dbReference>
<evidence type="ECO:0000259" key="11">
    <source>
        <dbReference type="PROSITE" id="PS50994"/>
    </source>
</evidence>
<dbReference type="PANTHER" id="PTHR37984">
    <property type="entry name" value="PROTEIN CBG26694"/>
    <property type="match status" value="1"/>
</dbReference>
<dbReference type="EC" id="2.7.7.49" evidence="1"/>
<dbReference type="Gene3D" id="1.10.340.70">
    <property type="match status" value="1"/>
</dbReference>
<comment type="caution">
    <text evidence="12">The sequence shown here is derived from an EMBL/GenBank/DDBJ whole genome shotgun (WGS) entry which is preliminary data.</text>
</comment>
<keyword evidence="5" id="KW-0540">Nuclease</keyword>
<evidence type="ECO:0000256" key="3">
    <source>
        <dbReference type="ARBA" id="ARBA00022679"/>
    </source>
</evidence>
<dbReference type="InterPro" id="IPR036397">
    <property type="entry name" value="RNaseH_sf"/>
</dbReference>
<evidence type="ECO:0000256" key="5">
    <source>
        <dbReference type="ARBA" id="ARBA00022722"/>
    </source>
</evidence>
<dbReference type="GO" id="GO:0015074">
    <property type="term" value="P:DNA integration"/>
    <property type="evidence" value="ECO:0007669"/>
    <property type="project" value="InterPro"/>
</dbReference>
<dbReference type="GO" id="GO:0004519">
    <property type="term" value="F:endonuclease activity"/>
    <property type="evidence" value="ECO:0007669"/>
    <property type="project" value="UniProtKB-KW"/>
</dbReference>
<keyword evidence="8" id="KW-0695">RNA-directed DNA polymerase</keyword>
<evidence type="ECO:0000313" key="13">
    <source>
        <dbReference type="Proteomes" id="UP000663880"/>
    </source>
</evidence>
<dbReference type="SUPFAM" id="SSF53098">
    <property type="entry name" value="Ribonuclease H-like"/>
    <property type="match status" value="1"/>
</dbReference>
<keyword evidence="7" id="KW-0378">Hydrolase</keyword>
<dbReference type="InterPro" id="IPR012337">
    <property type="entry name" value="RNaseH-like_sf"/>
</dbReference>
<reference evidence="12" key="1">
    <citation type="submission" date="2021-02" db="EMBL/GenBank/DDBJ databases">
        <authorList>
            <person name="Steward A R."/>
        </authorList>
    </citation>
    <scope>NUCLEOTIDE SEQUENCE</scope>
</reference>
<dbReference type="GO" id="GO:0042575">
    <property type="term" value="C:DNA polymerase complex"/>
    <property type="evidence" value="ECO:0007669"/>
    <property type="project" value="UniProtKB-ARBA"/>
</dbReference>
<dbReference type="InterPro" id="IPR000477">
    <property type="entry name" value="RT_dom"/>
</dbReference>